<dbReference type="OrthoDB" id="9781543at2"/>
<keyword evidence="4" id="KW-0575">Peroxidase</keyword>
<dbReference type="InterPro" id="IPR013766">
    <property type="entry name" value="Thioredoxin_domain"/>
</dbReference>
<sequence length="165" mass="17859">MVTLQGKAVSLYGKPIEVGQFAPIVYLTGKDFAPHKIGGATGKYQLISVIPSIDGGVCQTQTRTFYQKVSSLANVEIVCVSVDIPFALDRFCVADGISNISMLSDYKDNLFGKVYGLLLTDGMFEGLLTRAVLIVNTEGKVVYQEICKEIADEPDYDAALKALHA</sequence>
<dbReference type="InterPro" id="IPR050455">
    <property type="entry name" value="Tpx_Peroxidase_subfamily"/>
</dbReference>
<dbReference type="InterPro" id="IPR013740">
    <property type="entry name" value="Redoxin"/>
</dbReference>
<keyword evidence="1" id="KW-1015">Disulfide bond</keyword>
<dbReference type="Proteomes" id="UP000254841">
    <property type="component" value="Unassembled WGS sequence"/>
</dbReference>
<reference evidence="4 5" key="1">
    <citation type="submission" date="2018-06" db="EMBL/GenBank/DDBJ databases">
        <authorList>
            <consortium name="Pathogen Informatics"/>
            <person name="Doyle S."/>
        </authorList>
    </citation>
    <scope>NUCLEOTIDE SEQUENCE [LARGE SCALE GENOMIC DNA]</scope>
    <source>
        <strain evidence="4 5">NCTC12410</strain>
    </source>
</reference>
<dbReference type="GO" id="GO:0008379">
    <property type="term" value="F:thioredoxin peroxidase activity"/>
    <property type="evidence" value="ECO:0007669"/>
    <property type="project" value="InterPro"/>
</dbReference>
<dbReference type="PROSITE" id="PS51352">
    <property type="entry name" value="THIOREDOXIN_2"/>
    <property type="match status" value="1"/>
</dbReference>
<dbReference type="PANTHER" id="PTHR43110">
    <property type="entry name" value="THIOL PEROXIDASE"/>
    <property type="match status" value="1"/>
</dbReference>
<dbReference type="InterPro" id="IPR002065">
    <property type="entry name" value="TPX"/>
</dbReference>
<dbReference type="NCBIfam" id="NF001808">
    <property type="entry name" value="PRK00522.1"/>
    <property type="match status" value="1"/>
</dbReference>
<keyword evidence="2" id="KW-0676">Redox-active center</keyword>
<name>A0A377J3R2_9HELI</name>
<gene>
    <name evidence="4" type="primary">tpx_1</name>
    <name evidence="4" type="ORF">NCTC12410_00753</name>
</gene>
<proteinExistence type="predicted"/>
<evidence type="ECO:0000313" key="4">
    <source>
        <dbReference type="EMBL" id="STO96935.1"/>
    </source>
</evidence>
<dbReference type="InterPro" id="IPR036249">
    <property type="entry name" value="Thioredoxin-like_sf"/>
</dbReference>
<dbReference type="PANTHER" id="PTHR43110:SF1">
    <property type="entry name" value="THIOL PEROXIDASE"/>
    <property type="match status" value="1"/>
</dbReference>
<dbReference type="Pfam" id="PF08534">
    <property type="entry name" value="Redoxin"/>
    <property type="match status" value="1"/>
</dbReference>
<evidence type="ECO:0000313" key="5">
    <source>
        <dbReference type="Proteomes" id="UP000254841"/>
    </source>
</evidence>
<dbReference type="EMBL" id="UGHV01000001">
    <property type="protein sequence ID" value="STO96935.1"/>
    <property type="molecule type" value="Genomic_DNA"/>
</dbReference>
<dbReference type="EC" id="1.11.1.-" evidence="4"/>
<evidence type="ECO:0000259" key="3">
    <source>
        <dbReference type="PROSITE" id="PS51352"/>
    </source>
</evidence>
<dbReference type="CDD" id="cd03014">
    <property type="entry name" value="PRX_Atyp2cys"/>
    <property type="match status" value="1"/>
</dbReference>
<evidence type="ECO:0000256" key="1">
    <source>
        <dbReference type="ARBA" id="ARBA00023157"/>
    </source>
</evidence>
<dbReference type="AlphaFoldDB" id="A0A377J3R2"/>
<keyword evidence="4" id="KW-0560">Oxidoreductase</keyword>
<dbReference type="Gene3D" id="3.40.30.10">
    <property type="entry name" value="Glutaredoxin"/>
    <property type="match status" value="1"/>
</dbReference>
<feature type="domain" description="Thioredoxin" evidence="3">
    <location>
        <begin position="16"/>
        <end position="165"/>
    </location>
</feature>
<protein>
    <submittedName>
        <fullName evidence="4">Thiol peroxidase</fullName>
        <ecNumber evidence="4">1.11.1.-</ecNumber>
    </submittedName>
</protein>
<evidence type="ECO:0000256" key="2">
    <source>
        <dbReference type="ARBA" id="ARBA00023284"/>
    </source>
</evidence>
<organism evidence="4 5">
    <name type="scientific">Helicobacter canis</name>
    <dbReference type="NCBI Taxonomy" id="29419"/>
    <lineage>
        <taxon>Bacteria</taxon>
        <taxon>Pseudomonadati</taxon>
        <taxon>Campylobacterota</taxon>
        <taxon>Epsilonproteobacteria</taxon>
        <taxon>Campylobacterales</taxon>
        <taxon>Helicobacteraceae</taxon>
        <taxon>Helicobacter</taxon>
    </lineage>
</organism>
<dbReference type="RefSeq" id="WP_115011226.1">
    <property type="nucleotide sequence ID" value="NZ_UGHV01000001.1"/>
</dbReference>
<dbReference type="SUPFAM" id="SSF52833">
    <property type="entry name" value="Thioredoxin-like"/>
    <property type="match status" value="1"/>
</dbReference>
<accession>A0A377J3R2</accession>